<dbReference type="EMBL" id="JBHSWX010000012">
    <property type="protein sequence ID" value="MFC6785411.1"/>
    <property type="molecule type" value="Genomic_DNA"/>
</dbReference>
<evidence type="ECO:0000313" key="1">
    <source>
        <dbReference type="EMBL" id="MFC6785411.1"/>
    </source>
</evidence>
<keyword evidence="2" id="KW-1185">Reference proteome</keyword>
<organism evidence="1 2">
    <name type="scientific">Halobaculum halobium</name>
    <dbReference type="NCBI Taxonomy" id="3032281"/>
    <lineage>
        <taxon>Archaea</taxon>
        <taxon>Methanobacteriati</taxon>
        <taxon>Methanobacteriota</taxon>
        <taxon>Stenosarchaea group</taxon>
        <taxon>Halobacteria</taxon>
        <taxon>Halobacteriales</taxon>
        <taxon>Haloferacaceae</taxon>
        <taxon>Halobaculum</taxon>
    </lineage>
</organism>
<dbReference type="RefSeq" id="WP_284062268.1">
    <property type="nucleotide sequence ID" value="NZ_CP126158.1"/>
</dbReference>
<dbReference type="Proteomes" id="UP001596443">
    <property type="component" value="Unassembled WGS sequence"/>
</dbReference>
<sequence length="506" mass="54015">MNFNELFSKRAAALAMVVLLVASSGGALAQAAMTINDPTQINYESDAVQNPGVEVTLEKDTHQVGWDTVEYEGDDGEVKTPDARVNDSEANPVGITATDIAFEDAGAFPRYNESHSALHADEWSTETGVSVSNTTTAPDVDALNVATNGSFFDGNSATATYTLSESIDSDENKRSLQLFADVNTLDAGAHVEVRIVDEDGDYKTAVIDPDNSTDADHVLANATGEGYVLQHQLGKMDTTTVGGSDGEFDNMASVEIVVMDGDADVSLSVINAEKLGEYTLGEQRVDTDDDGEKDDTRTITEPSGTYWVTGYDTLGETFSNATIAGSEVAMIFDASSLETETDARIEFTDDRGDSGVYPGFEFIVDVYYRLSLPSAYDVSYSNAELTDTVERPSSRYETVEYAEGVSDTEFEEISSWSSVKSSYDSQGDEVTLDSTIQPGQELAIHYEYLVTASEKDTFPASSGAAPGQYAGESGGWLSNIPIVGQWLGGIAAAVGALFGGKWAMGK</sequence>
<accession>A0ABD5T8B5</accession>
<name>A0ABD5T8B5_9EURY</name>
<proteinExistence type="predicted"/>
<dbReference type="GeneID" id="81208442"/>
<comment type="caution">
    <text evidence="1">The sequence shown here is derived from an EMBL/GenBank/DDBJ whole genome shotgun (WGS) entry which is preliminary data.</text>
</comment>
<reference evidence="1 2" key="1">
    <citation type="journal article" date="2019" name="Int. J. Syst. Evol. Microbiol.">
        <title>The Global Catalogue of Microorganisms (GCM) 10K type strain sequencing project: providing services to taxonomists for standard genome sequencing and annotation.</title>
        <authorList>
            <consortium name="The Broad Institute Genomics Platform"/>
            <consortium name="The Broad Institute Genome Sequencing Center for Infectious Disease"/>
            <person name="Wu L."/>
            <person name="Ma J."/>
        </authorList>
    </citation>
    <scope>NUCLEOTIDE SEQUENCE [LARGE SCALE GENOMIC DNA]</scope>
    <source>
        <strain evidence="1 2">SYNS20</strain>
    </source>
</reference>
<dbReference type="AlphaFoldDB" id="A0ABD5T8B5"/>
<evidence type="ECO:0000313" key="2">
    <source>
        <dbReference type="Proteomes" id="UP001596443"/>
    </source>
</evidence>
<protein>
    <submittedName>
        <fullName evidence="1">Uncharacterized protein</fullName>
    </submittedName>
</protein>
<gene>
    <name evidence="1" type="ORF">ACFQFD_05310</name>
</gene>